<dbReference type="PANTHER" id="PTHR36180:SF2">
    <property type="entry name" value="BRO FAMILY PROTEIN"/>
    <property type="match status" value="1"/>
</dbReference>
<evidence type="ECO:0000313" key="3">
    <source>
        <dbReference type="Proteomes" id="UP001235094"/>
    </source>
</evidence>
<dbReference type="PROSITE" id="PS51750">
    <property type="entry name" value="BRO_N"/>
    <property type="match status" value="1"/>
</dbReference>
<keyword evidence="3" id="KW-1185">Reference proteome</keyword>
<dbReference type="InterPro" id="IPR003497">
    <property type="entry name" value="BRO_N_domain"/>
</dbReference>
<dbReference type="Pfam" id="PF09669">
    <property type="entry name" value="Phage_pRha"/>
    <property type="match status" value="1"/>
</dbReference>
<organism evidence="2 3">
    <name type="scientific">Ancylobacter amanitiformis</name>
    <dbReference type="NCBI Taxonomy" id="217069"/>
    <lineage>
        <taxon>Bacteria</taxon>
        <taxon>Pseudomonadati</taxon>
        <taxon>Pseudomonadota</taxon>
        <taxon>Alphaproteobacteria</taxon>
        <taxon>Hyphomicrobiales</taxon>
        <taxon>Xanthobacteraceae</taxon>
        <taxon>Ancylobacter</taxon>
    </lineage>
</organism>
<accession>A0ABU0LPJ1</accession>
<dbReference type="RefSeq" id="WP_306889357.1">
    <property type="nucleotide sequence ID" value="NZ_JAUSVR010000004.1"/>
</dbReference>
<dbReference type="InterPro" id="IPR014054">
    <property type="entry name" value="Phage_regulatory_Rha"/>
</dbReference>
<evidence type="ECO:0000313" key="2">
    <source>
        <dbReference type="EMBL" id="MDQ0510621.1"/>
    </source>
</evidence>
<dbReference type="SMART" id="SM01040">
    <property type="entry name" value="Bro-N"/>
    <property type="match status" value="1"/>
</dbReference>
<dbReference type="EMBL" id="JAUSVR010000004">
    <property type="protein sequence ID" value="MDQ0510621.1"/>
    <property type="molecule type" value="Genomic_DNA"/>
</dbReference>
<name>A0ABU0LPJ1_9HYPH</name>
<dbReference type="Proteomes" id="UP001235094">
    <property type="component" value="Unassembled WGS sequence"/>
</dbReference>
<dbReference type="NCBIfam" id="TIGR02681">
    <property type="entry name" value="phage_pRha"/>
    <property type="match status" value="1"/>
</dbReference>
<feature type="domain" description="Bro-N" evidence="1">
    <location>
        <begin position="146"/>
        <end position="270"/>
    </location>
</feature>
<comment type="caution">
    <text evidence="2">The sequence shown here is derived from an EMBL/GenBank/DDBJ whole genome shotgun (WGS) entry which is preliminary data.</text>
</comment>
<reference evidence="2 3" key="1">
    <citation type="submission" date="2023-07" db="EMBL/GenBank/DDBJ databases">
        <title>Genomic Encyclopedia of Type Strains, Phase IV (KMG-IV): sequencing the most valuable type-strain genomes for metagenomic binning, comparative biology and taxonomic classification.</title>
        <authorList>
            <person name="Goeker M."/>
        </authorList>
    </citation>
    <scope>NUCLEOTIDE SEQUENCE [LARGE SCALE GENOMIC DNA]</scope>
    <source>
        <strain evidence="2 3">DSM 15561</strain>
    </source>
</reference>
<sequence length="311" mass="34906">MSSAVALTTTPTVYNRNGTVYASSRDVAAFFGKQHAHVLRDIDALIWATAGSPNLDGLFVERSEYHDKARKEVRLFDMTRDGFTLLAMGFTGKTALAFKVRYIEEFNRMEAQLRAPAAPLLPDFTDPGEAAIAWGNEYKARKAVHTVDFTTRSGNATTTYRIRVVPLERNPWFIAADVCRAIGVYMSGGEPNSAMAVRILGPDEVRREPLNRIEGWTGKRFGGHVVLISESGLYKLIMRSDKPQARAFQAPLARLDWVTKEVLPTIRKTGGYVLRGADRAPWRGAYASYRWKEGPYLRSGRRSCPHPRDHR</sequence>
<gene>
    <name evidence="2" type="ORF">QOZ99_001509</name>
</gene>
<proteinExistence type="predicted"/>
<protein>
    <submittedName>
        <fullName evidence="2">Rha family phage regulatory protein</fullName>
    </submittedName>
</protein>
<dbReference type="Pfam" id="PF02498">
    <property type="entry name" value="Bro-N"/>
    <property type="match status" value="1"/>
</dbReference>
<dbReference type="PANTHER" id="PTHR36180">
    <property type="entry name" value="DNA-BINDING PROTEIN-RELATED-RELATED"/>
    <property type="match status" value="1"/>
</dbReference>
<evidence type="ECO:0000259" key="1">
    <source>
        <dbReference type="PROSITE" id="PS51750"/>
    </source>
</evidence>